<name>A0AAD8STK7_LOLMU</name>
<dbReference type="PANTHER" id="PTHR37984">
    <property type="entry name" value="PROTEIN CBG26694"/>
    <property type="match status" value="1"/>
</dbReference>
<dbReference type="Gene3D" id="1.10.340.70">
    <property type="match status" value="1"/>
</dbReference>
<reference evidence="3" key="1">
    <citation type="submission" date="2023-07" db="EMBL/GenBank/DDBJ databases">
        <title>A chromosome-level genome assembly of Lolium multiflorum.</title>
        <authorList>
            <person name="Chen Y."/>
            <person name="Copetti D."/>
            <person name="Kolliker R."/>
            <person name="Studer B."/>
        </authorList>
    </citation>
    <scope>NUCLEOTIDE SEQUENCE</scope>
    <source>
        <strain evidence="3">02402/16</strain>
        <tissue evidence="3">Leaf</tissue>
    </source>
</reference>
<dbReference type="InterPro" id="IPR041588">
    <property type="entry name" value="Integrase_H2C2"/>
</dbReference>
<evidence type="ECO:0000313" key="3">
    <source>
        <dbReference type="EMBL" id="KAK1663710.1"/>
    </source>
</evidence>
<dbReference type="Pfam" id="PF17921">
    <property type="entry name" value="Integrase_H2C2"/>
    <property type="match status" value="1"/>
</dbReference>
<evidence type="ECO:0000313" key="4">
    <source>
        <dbReference type="Proteomes" id="UP001231189"/>
    </source>
</evidence>
<feature type="domain" description="Integrase catalytic" evidence="2">
    <location>
        <begin position="148"/>
        <end position="240"/>
    </location>
</feature>
<dbReference type="GO" id="GO:0003676">
    <property type="term" value="F:nucleic acid binding"/>
    <property type="evidence" value="ECO:0007669"/>
    <property type="project" value="InterPro"/>
</dbReference>
<accession>A0AAD8STK7</accession>
<organism evidence="3 4">
    <name type="scientific">Lolium multiflorum</name>
    <name type="common">Italian ryegrass</name>
    <name type="synonym">Lolium perenne subsp. multiflorum</name>
    <dbReference type="NCBI Taxonomy" id="4521"/>
    <lineage>
        <taxon>Eukaryota</taxon>
        <taxon>Viridiplantae</taxon>
        <taxon>Streptophyta</taxon>
        <taxon>Embryophyta</taxon>
        <taxon>Tracheophyta</taxon>
        <taxon>Spermatophyta</taxon>
        <taxon>Magnoliopsida</taxon>
        <taxon>Liliopsida</taxon>
        <taxon>Poales</taxon>
        <taxon>Poaceae</taxon>
        <taxon>BOP clade</taxon>
        <taxon>Pooideae</taxon>
        <taxon>Poodae</taxon>
        <taxon>Poeae</taxon>
        <taxon>Poeae Chloroplast Group 2 (Poeae type)</taxon>
        <taxon>Loliodinae</taxon>
        <taxon>Loliinae</taxon>
        <taxon>Lolium</taxon>
    </lineage>
</organism>
<gene>
    <name evidence="3" type="ORF">QYE76_051869</name>
</gene>
<dbReference type="Gene3D" id="3.30.420.10">
    <property type="entry name" value="Ribonuclease H-like superfamily/Ribonuclease H"/>
    <property type="match status" value="1"/>
</dbReference>
<evidence type="ECO:0000256" key="1">
    <source>
        <dbReference type="SAM" id="MobiDB-lite"/>
    </source>
</evidence>
<dbReference type="PROSITE" id="PS50994">
    <property type="entry name" value="INTEGRASE"/>
    <property type="match status" value="1"/>
</dbReference>
<evidence type="ECO:0000259" key="2">
    <source>
        <dbReference type="PROSITE" id="PS50994"/>
    </source>
</evidence>
<dbReference type="AlphaFoldDB" id="A0AAD8STK7"/>
<dbReference type="InterPro" id="IPR050951">
    <property type="entry name" value="Retrovirus_Pol_polyprotein"/>
</dbReference>
<dbReference type="EMBL" id="JAUUTY010000003">
    <property type="protein sequence ID" value="KAK1663710.1"/>
    <property type="molecule type" value="Genomic_DNA"/>
</dbReference>
<dbReference type="InterPro" id="IPR001584">
    <property type="entry name" value="Integrase_cat-core"/>
</dbReference>
<dbReference type="GO" id="GO:0015074">
    <property type="term" value="P:DNA integration"/>
    <property type="evidence" value="ECO:0007669"/>
    <property type="project" value="InterPro"/>
</dbReference>
<keyword evidence="4" id="KW-1185">Reference proteome</keyword>
<dbReference type="SUPFAM" id="SSF53098">
    <property type="entry name" value="Ribonuclease H-like"/>
    <property type="match status" value="1"/>
</dbReference>
<proteinExistence type="predicted"/>
<protein>
    <recommendedName>
        <fullName evidence="2">Integrase catalytic domain-containing protein</fullName>
    </recommendedName>
</protein>
<feature type="compositionally biased region" description="Basic residues" evidence="1">
    <location>
        <begin position="406"/>
        <end position="416"/>
    </location>
</feature>
<dbReference type="PANTHER" id="PTHR37984:SF5">
    <property type="entry name" value="PROTEIN NYNRIN-LIKE"/>
    <property type="match status" value="1"/>
</dbReference>
<dbReference type="InterPro" id="IPR036397">
    <property type="entry name" value="RNaseH_sf"/>
</dbReference>
<feature type="compositionally biased region" description="Polar residues" evidence="1">
    <location>
        <begin position="460"/>
        <end position="472"/>
    </location>
</feature>
<feature type="region of interest" description="Disordered" evidence="1">
    <location>
        <begin position="406"/>
        <end position="472"/>
    </location>
</feature>
<sequence>MIADEQPSLYQEFEQFRLELVSEGYLASIELQPTLISQIKEAQKGNASIDGIKSQIAAGKAPGFTEDEEGVLWYNGRLCVPSDSELKQVILKEAHDTLYSIHPGGTKMYQDLKEQFWWHGMKRQIGSYIAKCDICRESRQNIKDPQDCYSPPQIPEWKWDSVGMDFITGLPKSSKGNYSIWVVVDRLTKVAHFIPFKTTYQGPKLVELYISRIVTLHGTPKSIVSDRGSQFTSRFWQDVIITPLHLLHHHMYLLLLIKVWRGQKQSMSCTIPALKHLITLSLPSFSHLVLEHLQTSLIISTLSTPRTMPAARSNVTVVFAGESPQHAEHRHTVAHRVPSSPCPFKPQNSRAMDDLPRHLQHPLPSINRATPSPNSSHHQLLLPSLLLLDQTTHPIVAGASSIYRRRPPVHGSRRRRLELPHGTPPVPAASSPSPTSPRTSPSTAGGEVRSPTPYPRRQSHGLSSETTMPVRR</sequence>
<feature type="region of interest" description="Disordered" evidence="1">
    <location>
        <begin position="326"/>
        <end position="378"/>
    </location>
</feature>
<dbReference type="InterPro" id="IPR012337">
    <property type="entry name" value="RNaseH-like_sf"/>
</dbReference>
<comment type="caution">
    <text evidence="3">The sequence shown here is derived from an EMBL/GenBank/DDBJ whole genome shotgun (WGS) entry which is preliminary data.</text>
</comment>
<feature type="compositionally biased region" description="Low complexity" evidence="1">
    <location>
        <begin position="428"/>
        <end position="444"/>
    </location>
</feature>
<dbReference type="Proteomes" id="UP001231189">
    <property type="component" value="Unassembled WGS sequence"/>
</dbReference>